<dbReference type="STRING" id="549.BEE12_15695"/>
<dbReference type="RefSeq" id="WP_010245485.1">
    <property type="nucleotide sequence ID" value="NZ_ADWZ01000001.1"/>
</dbReference>
<dbReference type="GO" id="GO:0003677">
    <property type="term" value="F:DNA binding"/>
    <property type="evidence" value="ECO:0007669"/>
    <property type="project" value="InterPro"/>
</dbReference>
<proteinExistence type="predicted"/>
<accession>A0A349IBK8</accession>
<dbReference type="Pfam" id="PF13560">
    <property type="entry name" value="HTH_31"/>
    <property type="match status" value="1"/>
</dbReference>
<reference evidence="1 2" key="1">
    <citation type="submission" date="2018-06" db="EMBL/GenBank/DDBJ databases">
        <authorList>
            <consortium name="Pathogen Informatics"/>
            <person name="Doyle S."/>
        </authorList>
    </citation>
    <scope>NUCLEOTIDE SEQUENCE [LARGE SCALE GENOMIC DNA]</scope>
    <source>
        <strain evidence="1 2">NCTC9381</strain>
    </source>
</reference>
<sequence length="94" mass="10397">MSKKSVAWTTARKEILSDPAVREHYEAEVRAEHLREQLAKWRESAGMTSAQVAEALGVSPSAVSRTERRADKATVETLARYARACGVENPQISL</sequence>
<dbReference type="Proteomes" id="UP000254640">
    <property type="component" value="Unassembled WGS sequence"/>
</dbReference>
<dbReference type="EMBL" id="UGSO01000001">
    <property type="protein sequence ID" value="SUB17004.1"/>
    <property type="molecule type" value="Genomic_DNA"/>
</dbReference>
<dbReference type="SMART" id="SM00530">
    <property type="entry name" value="HTH_XRE"/>
    <property type="match status" value="1"/>
</dbReference>
<dbReference type="InterPro" id="IPR001387">
    <property type="entry name" value="Cro/C1-type_HTH"/>
</dbReference>
<organism evidence="1 2">
    <name type="scientific">Enterobacter agglomerans</name>
    <name type="common">Erwinia herbicola</name>
    <name type="synonym">Pantoea agglomerans</name>
    <dbReference type="NCBI Taxonomy" id="549"/>
    <lineage>
        <taxon>Bacteria</taxon>
        <taxon>Pseudomonadati</taxon>
        <taxon>Pseudomonadota</taxon>
        <taxon>Gammaproteobacteria</taxon>
        <taxon>Enterobacterales</taxon>
        <taxon>Erwiniaceae</taxon>
        <taxon>Pantoea</taxon>
        <taxon>Pantoea agglomerans group</taxon>
    </lineage>
</organism>
<keyword evidence="2" id="KW-1185">Reference proteome</keyword>
<gene>
    <name evidence="1" type="ORF">NCTC9381_02920</name>
</gene>
<dbReference type="AlphaFoldDB" id="A0A349IBK8"/>
<dbReference type="PROSITE" id="PS50943">
    <property type="entry name" value="HTH_CROC1"/>
    <property type="match status" value="1"/>
</dbReference>
<dbReference type="Gene3D" id="1.10.260.40">
    <property type="entry name" value="lambda repressor-like DNA-binding domains"/>
    <property type="match status" value="1"/>
</dbReference>
<dbReference type="CDD" id="cd00093">
    <property type="entry name" value="HTH_XRE"/>
    <property type="match status" value="1"/>
</dbReference>
<dbReference type="OrthoDB" id="7065101at2"/>
<dbReference type="SUPFAM" id="SSF47413">
    <property type="entry name" value="lambda repressor-like DNA-binding domains"/>
    <property type="match status" value="1"/>
</dbReference>
<protein>
    <submittedName>
        <fullName evidence="1">Plasmid maintenance system antidote protein</fullName>
    </submittedName>
</protein>
<evidence type="ECO:0000313" key="1">
    <source>
        <dbReference type="EMBL" id="SUB17004.1"/>
    </source>
</evidence>
<dbReference type="GeneID" id="66826043"/>
<name>A0A349IBK8_ENTAG</name>
<dbReference type="InterPro" id="IPR010982">
    <property type="entry name" value="Lambda_DNA-bd_dom_sf"/>
</dbReference>
<evidence type="ECO:0000313" key="2">
    <source>
        <dbReference type="Proteomes" id="UP000254640"/>
    </source>
</evidence>